<dbReference type="Proteomes" id="UP001143474">
    <property type="component" value="Unassembled WGS sequence"/>
</dbReference>
<reference evidence="1" key="1">
    <citation type="journal article" date="2014" name="Int. J. Syst. Evol. Microbiol.">
        <title>Complete genome sequence of Corynebacterium casei LMG S-19264T (=DSM 44701T), isolated from a smear-ripened cheese.</title>
        <authorList>
            <consortium name="US DOE Joint Genome Institute (JGI-PGF)"/>
            <person name="Walter F."/>
            <person name="Albersmeier A."/>
            <person name="Kalinowski J."/>
            <person name="Ruckert C."/>
        </authorList>
    </citation>
    <scope>NUCLEOTIDE SEQUENCE</scope>
    <source>
        <strain evidence="1">VKM Ac-2007</strain>
    </source>
</reference>
<name>A0A9W6I2T9_9ACTN</name>
<sequence>MWFLDRTARQLRLSPALLTPRPIDLSRLESLLRQYDPGLTVSGDWFTARGTRLRRAVISEEQAALARVPLGMRGAVIARGGGKAARRLLLAGLASRLGGTLHPVEEHEALDDHVDLEVRLDAHLSLDCEKVAQMVRPILGERTVDHDHDLRVCRIEGRKGDPILVTYEYPPARRPGASPPGLPARDSGHVVGLEIDARDPHRSDMEVLYRAALAVSSATGGGLYSMDFPVTRFEDILPAGARTEV</sequence>
<gene>
    <name evidence="1" type="ORF">GCM10017600_40590</name>
</gene>
<proteinExistence type="predicted"/>
<keyword evidence="2" id="KW-1185">Reference proteome</keyword>
<dbReference type="RefSeq" id="WP_271219063.1">
    <property type="nucleotide sequence ID" value="NZ_BAAAVD010000032.1"/>
</dbReference>
<evidence type="ECO:0000313" key="2">
    <source>
        <dbReference type="Proteomes" id="UP001143474"/>
    </source>
</evidence>
<protein>
    <submittedName>
        <fullName evidence="1">Uncharacterized protein</fullName>
    </submittedName>
</protein>
<dbReference type="EMBL" id="BSEV01000008">
    <property type="protein sequence ID" value="GLK10653.1"/>
    <property type="molecule type" value="Genomic_DNA"/>
</dbReference>
<organism evidence="1 2">
    <name type="scientific">Streptosporangium carneum</name>
    <dbReference type="NCBI Taxonomy" id="47481"/>
    <lineage>
        <taxon>Bacteria</taxon>
        <taxon>Bacillati</taxon>
        <taxon>Actinomycetota</taxon>
        <taxon>Actinomycetes</taxon>
        <taxon>Streptosporangiales</taxon>
        <taxon>Streptosporangiaceae</taxon>
        <taxon>Streptosporangium</taxon>
    </lineage>
</organism>
<evidence type="ECO:0000313" key="1">
    <source>
        <dbReference type="EMBL" id="GLK10653.1"/>
    </source>
</evidence>
<dbReference type="AlphaFoldDB" id="A0A9W6I2T9"/>
<comment type="caution">
    <text evidence="1">The sequence shown here is derived from an EMBL/GenBank/DDBJ whole genome shotgun (WGS) entry which is preliminary data.</text>
</comment>
<accession>A0A9W6I2T9</accession>
<reference evidence="1" key="2">
    <citation type="submission" date="2023-01" db="EMBL/GenBank/DDBJ databases">
        <authorList>
            <person name="Sun Q."/>
            <person name="Evtushenko L."/>
        </authorList>
    </citation>
    <scope>NUCLEOTIDE SEQUENCE</scope>
    <source>
        <strain evidence="1">VKM Ac-2007</strain>
    </source>
</reference>